<keyword evidence="2" id="KW-1185">Reference proteome</keyword>
<accession>A0A8T0ITQ2</accession>
<dbReference type="Proteomes" id="UP000822688">
    <property type="component" value="Chromosome 2"/>
</dbReference>
<protein>
    <submittedName>
        <fullName evidence="1">Uncharacterized protein</fullName>
    </submittedName>
</protein>
<dbReference type="AlphaFoldDB" id="A0A8T0ITQ2"/>
<name>A0A8T0ITQ2_CERPU</name>
<comment type="caution">
    <text evidence="1">The sequence shown here is derived from an EMBL/GenBank/DDBJ whole genome shotgun (WGS) entry which is preliminary data.</text>
</comment>
<proteinExistence type="predicted"/>
<dbReference type="EMBL" id="CM026422">
    <property type="protein sequence ID" value="KAG0586517.1"/>
    <property type="molecule type" value="Genomic_DNA"/>
</dbReference>
<gene>
    <name evidence="1" type="ORF">KC19_2G097000</name>
</gene>
<organism evidence="1 2">
    <name type="scientific">Ceratodon purpureus</name>
    <name type="common">Fire moss</name>
    <name type="synonym">Dicranum purpureum</name>
    <dbReference type="NCBI Taxonomy" id="3225"/>
    <lineage>
        <taxon>Eukaryota</taxon>
        <taxon>Viridiplantae</taxon>
        <taxon>Streptophyta</taxon>
        <taxon>Embryophyta</taxon>
        <taxon>Bryophyta</taxon>
        <taxon>Bryophytina</taxon>
        <taxon>Bryopsida</taxon>
        <taxon>Dicranidae</taxon>
        <taxon>Pseudoditrichales</taxon>
        <taxon>Ditrichaceae</taxon>
        <taxon>Ceratodon</taxon>
    </lineage>
</organism>
<sequence>MVLEQWCAGAKIADFLLMVRDAFKTYFKRERMKEYAFFSFMQLIHVNDNLYYQILHEFIMHNAAVDFNDIACLLTLVLIL</sequence>
<reference evidence="1" key="1">
    <citation type="submission" date="2020-06" db="EMBL/GenBank/DDBJ databases">
        <title>WGS assembly of Ceratodon purpureus strain R40.</title>
        <authorList>
            <person name="Carey S.B."/>
            <person name="Jenkins J."/>
            <person name="Shu S."/>
            <person name="Lovell J.T."/>
            <person name="Sreedasyam A."/>
            <person name="Maumus F."/>
            <person name="Tiley G.P."/>
            <person name="Fernandez-Pozo N."/>
            <person name="Barry K."/>
            <person name="Chen C."/>
            <person name="Wang M."/>
            <person name="Lipzen A."/>
            <person name="Daum C."/>
            <person name="Saski C.A."/>
            <person name="Payton A.C."/>
            <person name="Mcbreen J.C."/>
            <person name="Conrad R.E."/>
            <person name="Kollar L.M."/>
            <person name="Olsson S."/>
            <person name="Huttunen S."/>
            <person name="Landis J.B."/>
            <person name="Wickett N.J."/>
            <person name="Johnson M.G."/>
            <person name="Rensing S.A."/>
            <person name="Grimwood J."/>
            <person name="Schmutz J."/>
            <person name="Mcdaniel S.F."/>
        </authorList>
    </citation>
    <scope>NUCLEOTIDE SEQUENCE</scope>
    <source>
        <strain evidence="1">R40</strain>
    </source>
</reference>
<evidence type="ECO:0000313" key="1">
    <source>
        <dbReference type="EMBL" id="KAG0586517.1"/>
    </source>
</evidence>
<evidence type="ECO:0000313" key="2">
    <source>
        <dbReference type="Proteomes" id="UP000822688"/>
    </source>
</evidence>